<reference evidence="1" key="1">
    <citation type="submission" date="2018-05" db="EMBL/GenBank/DDBJ databases">
        <authorList>
            <person name="Lanie J.A."/>
            <person name="Ng W.-L."/>
            <person name="Kazmierczak K.M."/>
            <person name="Andrzejewski T.M."/>
            <person name="Davidsen T.M."/>
            <person name="Wayne K.J."/>
            <person name="Tettelin H."/>
            <person name="Glass J.I."/>
            <person name="Rusch D."/>
            <person name="Podicherti R."/>
            <person name="Tsui H.-C.T."/>
            <person name="Winkler M.E."/>
        </authorList>
    </citation>
    <scope>NUCLEOTIDE SEQUENCE</scope>
</reference>
<proteinExistence type="predicted"/>
<sequence length="24" mass="2794">MINASLNRNLLEDFKQNGFLVLDE</sequence>
<protein>
    <submittedName>
        <fullName evidence="1">Uncharacterized protein</fullName>
    </submittedName>
</protein>
<evidence type="ECO:0000313" key="1">
    <source>
        <dbReference type="EMBL" id="SVC05522.1"/>
    </source>
</evidence>
<dbReference type="EMBL" id="UINC01070966">
    <property type="protein sequence ID" value="SVC05522.1"/>
    <property type="molecule type" value="Genomic_DNA"/>
</dbReference>
<dbReference type="AlphaFoldDB" id="A0A382J272"/>
<organism evidence="1">
    <name type="scientific">marine metagenome</name>
    <dbReference type="NCBI Taxonomy" id="408172"/>
    <lineage>
        <taxon>unclassified sequences</taxon>
        <taxon>metagenomes</taxon>
        <taxon>ecological metagenomes</taxon>
    </lineage>
</organism>
<feature type="non-terminal residue" evidence="1">
    <location>
        <position position="24"/>
    </location>
</feature>
<accession>A0A382J272</accession>
<gene>
    <name evidence="1" type="ORF">METZ01_LOCUS258376</name>
</gene>
<name>A0A382J272_9ZZZZ</name>